<evidence type="ECO:0000313" key="1">
    <source>
        <dbReference type="EMBL" id="OPB36041.1"/>
    </source>
</evidence>
<sequence>MSRTSFNDIPLHLTRIICEHLATSHRPSLYAFALVNKSCYNAAFALLFRRIVLRVTEGSRLERCVQQLRQVFEQTNGFRFVRHVVLGGFGRWEEEHDQLVENDMQSDVCRYPFGNTAKEDDENVEPINIARVGAQWQSSWYVDDGVWDMLADFIPDLPGLSDVIFDCSTQYLPRLLRVLHQHHPQCKLHLGSFDIYRPNGSLTPAEQVELITSPLLHTIYLRDRSLKGYGPDGTPTYGADAVRRIIAGLAPNLKKVAVLNTDAGWSPALAEALAQERPAWLGFALPDIETTKRTKGSLDYLQLVSSEPLNDIREWMSCIDDSTLRVLKLERLVSENALKYLATECRFPKLETLVLSMVTTNVSSPLPTSLWNATTNFLLTLPPLLALGLPGTTNSTLLRPVFEHHGASLRTLWLSGETASPKLIKQLVQSCPSICKLGLQIQRSKGDATEVTTYATLGSLPKLQDLSLTLDCSDTRVLAEQEGDDDPDAKLESPNDPSFDEFDQQMLLVQLDYSRYPRRGHVRDAFINCAVDGDLARSIFTAISLGKDKGASSLLLSRLKISVTGGCNFGTNRGDYMLSIVVNELSRSWIVERTTREVRDGAPELTVYECTSKTQLQNPLRSDDLDPEVDKIFQRIWSANGRSGESWRKRWHSLPLLNDTTPLGAGPVENSQ</sequence>
<organism evidence="1 2">
    <name type="scientific">Trichoderma guizhouense</name>
    <dbReference type="NCBI Taxonomy" id="1491466"/>
    <lineage>
        <taxon>Eukaryota</taxon>
        <taxon>Fungi</taxon>
        <taxon>Dikarya</taxon>
        <taxon>Ascomycota</taxon>
        <taxon>Pezizomycotina</taxon>
        <taxon>Sordariomycetes</taxon>
        <taxon>Hypocreomycetidae</taxon>
        <taxon>Hypocreales</taxon>
        <taxon>Hypocreaceae</taxon>
        <taxon>Trichoderma</taxon>
    </lineage>
</organism>
<reference evidence="1 2" key="1">
    <citation type="submission" date="2016-04" db="EMBL/GenBank/DDBJ databases">
        <title>Multiple horizontal gene transfer events from other fungi enriched the ability of the initially mycotrophic fungus Trichoderma (Ascomycota) to feed on dead plant biomass.</title>
        <authorList>
            <person name="Atanasova L."/>
            <person name="Chenthamara K."/>
            <person name="Zhang J."/>
            <person name="Grujic M."/>
            <person name="Henrissat B."/>
            <person name="Kuo A."/>
            <person name="Aertz A."/>
            <person name="Salamov A."/>
            <person name="Lipzen A."/>
            <person name="Labutti K."/>
            <person name="Barry K."/>
            <person name="Miao Y."/>
            <person name="Rahimi M.J."/>
            <person name="Shen Q."/>
            <person name="Grigoriev I.V."/>
            <person name="Kubicek C.P."/>
            <person name="Druzhinina I.S."/>
        </authorList>
    </citation>
    <scope>NUCLEOTIDE SEQUENCE [LARGE SCALE GENOMIC DNA]</scope>
    <source>
        <strain evidence="1 2">NJAU 4742</strain>
    </source>
</reference>
<keyword evidence="2" id="KW-1185">Reference proteome</keyword>
<proteinExistence type="predicted"/>
<name>A0A1T3C4X3_9HYPO</name>
<dbReference type="EMBL" id="LVVK01000028">
    <property type="protein sequence ID" value="OPB36041.1"/>
    <property type="molecule type" value="Genomic_DNA"/>
</dbReference>
<dbReference type="OrthoDB" id="3945550at2759"/>
<dbReference type="AlphaFoldDB" id="A0A1T3C4X3"/>
<dbReference type="InterPro" id="IPR032675">
    <property type="entry name" value="LRR_dom_sf"/>
</dbReference>
<evidence type="ECO:0000313" key="2">
    <source>
        <dbReference type="Proteomes" id="UP000191004"/>
    </source>
</evidence>
<dbReference type="Gene3D" id="3.80.10.10">
    <property type="entry name" value="Ribonuclease Inhibitor"/>
    <property type="match status" value="1"/>
</dbReference>
<comment type="caution">
    <text evidence="1">The sequence shown here is derived from an EMBL/GenBank/DDBJ whole genome shotgun (WGS) entry which is preliminary data.</text>
</comment>
<protein>
    <submittedName>
        <fullName evidence="1">Uncharacterized protein</fullName>
    </submittedName>
</protein>
<accession>A0A1T3C4X3</accession>
<gene>
    <name evidence="1" type="ORF">A0O28_0112070</name>
</gene>
<dbReference type="Proteomes" id="UP000191004">
    <property type="component" value="Unassembled WGS sequence"/>
</dbReference>
<dbReference type="SUPFAM" id="SSF52047">
    <property type="entry name" value="RNI-like"/>
    <property type="match status" value="1"/>
</dbReference>